<keyword evidence="3" id="KW-0238">DNA-binding</keyword>
<dbReference type="InterPro" id="IPR027417">
    <property type="entry name" value="P-loop_NTPase"/>
</dbReference>
<dbReference type="GO" id="GO:0005524">
    <property type="term" value="F:ATP binding"/>
    <property type="evidence" value="ECO:0007669"/>
    <property type="project" value="UniProtKB-KW"/>
</dbReference>
<sequence>MKPTAQTRTQALERHLRRIQRQIERFEARRERVARFRPLIFFLGLALTYWTGWTSLIFAALIMLVESIHYNRIGRRIRRHRLWHSIKSAHLARMTLDWQHIPEPPPSAYDEQHPFAVDLDIVGGRSLHRLINRAVSRQGSQRLLDWLLNAAPQREQIESRRNMLRELIPLSRFRDKLLLQCLLVSKEHLDGDNLLRWLHIHPTETRSSYMFPAALMLAVVNILLFGAFWLGWLPGWWLISAAAYLVIYFVNLPTCQERFDAVMVLYDELDKFKAILHYLECYPYANHPNLRHLCAPFWQETPLPSALMKKVTWLTAAVGLRMNPMAGLLLNLAFPWDMTAAWFIARYQAECARQFPRWVEAWTELEALVSLADFAYLHPDCIFPEILEDAQTPAFQAVALAHPLIPAERCVANDIQLAETGDIVLLTGSNMAGKSTFLKTVGVNLCLAYAGSVVNATAMQTRLFRVYSCIQIHDSIADGFSFFYAEVRRLKQMIDAIHADNALPVCVLIDEIFKGTNSRERLIGGRAYIQHLAAQRAIGLIATHDLELAQLAEQIGSLRNAHFRDDVTEGTMMFDYRLRPGVCPTTNALKIMSMNGLPIEHI</sequence>
<evidence type="ECO:0000313" key="7">
    <source>
        <dbReference type="Proteomes" id="UP000030700"/>
    </source>
</evidence>
<dbReference type="GO" id="GO:0140664">
    <property type="term" value="F:ATP-dependent DNA damage sensor activity"/>
    <property type="evidence" value="ECO:0007669"/>
    <property type="project" value="InterPro"/>
</dbReference>
<dbReference type="HOGENOM" id="CLU_030717_0_0_0"/>
<feature type="transmembrane region" description="Helical" evidence="4">
    <location>
        <begin position="236"/>
        <end position="254"/>
    </location>
</feature>
<name>A0A0S6VWW4_9BACT</name>
<dbReference type="InterPro" id="IPR036187">
    <property type="entry name" value="DNA_mismatch_repair_MutS_sf"/>
</dbReference>
<dbReference type="GO" id="GO:0006298">
    <property type="term" value="P:mismatch repair"/>
    <property type="evidence" value="ECO:0007669"/>
    <property type="project" value="InterPro"/>
</dbReference>
<dbReference type="InterPro" id="IPR000432">
    <property type="entry name" value="DNA_mismatch_repair_MutS_C"/>
</dbReference>
<dbReference type="PANTHER" id="PTHR11361:SF99">
    <property type="entry name" value="DNA MISMATCH REPAIR PROTEIN"/>
    <property type="match status" value="1"/>
</dbReference>
<dbReference type="SUPFAM" id="SSF52540">
    <property type="entry name" value="P-loop containing nucleoside triphosphate hydrolases"/>
    <property type="match status" value="1"/>
</dbReference>
<keyword evidence="4" id="KW-0812">Transmembrane</keyword>
<evidence type="ECO:0000256" key="2">
    <source>
        <dbReference type="ARBA" id="ARBA00022840"/>
    </source>
</evidence>
<dbReference type="InterPro" id="IPR045076">
    <property type="entry name" value="MutS"/>
</dbReference>
<keyword evidence="4" id="KW-1133">Transmembrane helix</keyword>
<dbReference type="SMART" id="SM00534">
    <property type="entry name" value="MUTSac"/>
    <property type="match status" value="1"/>
</dbReference>
<proteinExistence type="predicted"/>
<evidence type="ECO:0000256" key="1">
    <source>
        <dbReference type="ARBA" id="ARBA00022741"/>
    </source>
</evidence>
<feature type="transmembrane region" description="Helical" evidence="4">
    <location>
        <begin position="209"/>
        <end position="230"/>
    </location>
</feature>
<dbReference type="STRING" id="1499966.U14_01493"/>
<accession>A0A0S6VWW4</accession>
<keyword evidence="7" id="KW-1185">Reference proteome</keyword>
<dbReference type="PANTHER" id="PTHR11361">
    <property type="entry name" value="DNA MISMATCH REPAIR PROTEIN MUTS FAMILY MEMBER"/>
    <property type="match status" value="1"/>
</dbReference>
<protein>
    <submittedName>
        <fullName evidence="6">DNA mismatch repair protein MutS domain protein</fullName>
    </submittedName>
</protein>
<dbReference type="Gene3D" id="3.40.50.300">
    <property type="entry name" value="P-loop containing nucleotide triphosphate hydrolases"/>
    <property type="match status" value="1"/>
</dbReference>
<keyword evidence="1" id="KW-0547">Nucleotide-binding</keyword>
<dbReference type="SUPFAM" id="SSF48334">
    <property type="entry name" value="DNA repair protein MutS, domain III"/>
    <property type="match status" value="1"/>
</dbReference>
<evidence type="ECO:0000256" key="3">
    <source>
        <dbReference type="ARBA" id="ARBA00023125"/>
    </source>
</evidence>
<feature type="domain" description="DNA mismatch repair proteins mutS family" evidence="5">
    <location>
        <begin position="421"/>
        <end position="600"/>
    </location>
</feature>
<evidence type="ECO:0000313" key="6">
    <source>
        <dbReference type="EMBL" id="GAK50265.1"/>
    </source>
</evidence>
<feature type="transmembrane region" description="Helical" evidence="4">
    <location>
        <begin position="39"/>
        <end position="65"/>
    </location>
</feature>
<keyword evidence="4" id="KW-0472">Membrane</keyword>
<gene>
    <name evidence="6" type="ORF">U14_01493</name>
</gene>
<dbReference type="Proteomes" id="UP000030700">
    <property type="component" value="Unassembled WGS sequence"/>
</dbReference>
<organism evidence="6">
    <name type="scientific">Candidatus Moduliflexus flocculans</name>
    <dbReference type="NCBI Taxonomy" id="1499966"/>
    <lineage>
        <taxon>Bacteria</taxon>
        <taxon>Candidatus Moduliflexota</taxon>
        <taxon>Candidatus Moduliflexia</taxon>
        <taxon>Candidatus Moduliflexales</taxon>
        <taxon>Candidatus Moduliflexaceae</taxon>
    </lineage>
</organism>
<dbReference type="Pfam" id="PF00488">
    <property type="entry name" value="MutS_V"/>
    <property type="match status" value="1"/>
</dbReference>
<dbReference type="GO" id="GO:0005829">
    <property type="term" value="C:cytosol"/>
    <property type="evidence" value="ECO:0007669"/>
    <property type="project" value="TreeGrafter"/>
</dbReference>
<dbReference type="AlphaFoldDB" id="A0A0S6VWW4"/>
<evidence type="ECO:0000256" key="4">
    <source>
        <dbReference type="SAM" id="Phobius"/>
    </source>
</evidence>
<evidence type="ECO:0000259" key="5">
    <source>
        <dbReference type="SMART" id="SM00534"/>
    </source>
</evidence>
<dbReference type="EMBL" id="DF820456">
    <property type="protein sequence ID" value="GAK50265.1"/>
    <property type="molecule type" value="Genomic_DNA"/>
</dbReference>
<reference evidence="6" key="1">
    <citation type="journal article" date="2015" name="PeerJ">
        <title>First genomic representation of candidate bacterial phylum KSB3 points to enhanced environmental sensing as a trigger of wastewater bulking.</title>
        <authorList>
            <person name="Sekiguchi Y."/>
            <person name="Ohashi A."/>
            <person name="Parks D.H."/>
            <person name="Yamauchi T."/>
            <person name="Tyson G.W."/>
            <person name="Hugenholtz P."/>
        </authorList>
    </citation>
    <scope>NUCLEOTIDE SEQUENCE [LARGE SCALE GENOMIC DNA]</scope>
</reference>
<keyword evidence="2" id="KW-0067">ATP-binding</keyword>
<dbReference type="GO" id="GO:0030983">
    <property type="term" value="F:mismatched DNA binding"/>
    <property type="evidence" value="ECO:0007669"/>
    <property type="project" value="InterPro"/>
</dbReference>